<dbReference type="Gene3D" id="3.30.70.330">
    <property type="match status" value="3"/>
</dbReference>
<proteinExistence type="predicted"/>
<dbReference type="InterPro" id="IPR012677">
    <property type="entry name" value="Nucleotide-bd_a/b_plait_sf"/>
</dbReference>
<keyword evidence="3" id="KW-0508">mRNA splicing</keyword>
<feature type="domain" description="RRM" evidence="6">
    <location>
        <begin position="269"/>
        <end position="350"/>
    </location>
</feature>
<feature type="compositionally biased region" description="Polar residues" evidence="5">
    <location>
        <begin position="1"/>
        <end position="14"/>
    </location>
</feature>
<evidence type="ECO:0000313" key="7">
    <source>
        <dbReference type="EMBL" id="KAJ3429293.1"/>
    </source>
</evidence>
<dbReference type="Proteomes" id="UP001146793">
    <property type="component" value="Unassembled WGS sequence"/>
</dbReference>
<feature type="domain" description="RRM" evidence="6">
    <location>
        <begin position="372"/>
        <end position="450"/>
    </location>
</feature>
<organism evidence="7 8">
    <name type="scientific">Anaeramoeba flamelloides</name>
    <dbReference type="NCBI Taxonomy" id="1746091"/>
    <lineage>
        <taxon>Eukaryota</taxon>
        <taxon>Metamonada</taxon>
        <taxon>Anaeramoebidae</taxon>
        <taxon>Anaeramoeba</taxon>
    </lineage>
</organism>
<dbReference type="InterPro" id="IPR000504">
    <property type="entry name" value="RRM_dom"/>
</dbReference>
<feature type="compositionally biased region" description="Polar residues" evidence="5">
    <location>
        <begin position="210"/>
        <end position="220"/>
    </location>
</feature>
<feature type="region of interest" description="Disordered" evidence="5">
    <location>
        <begin position="1"/>
        <end position="220"/>
    </location>
</feature>
<name>A0AAV7YHN3_9EUKA</name>
<dbReference type="GO" id="GO:0008380">
    <property type="term" value="P:RNA splicing"/>
    <property type="evidence" value="ECO:0007669"/>
    <property type="project" value="UniProtKB-KW"/>
</dbReference>
<comment type="caution">
    <text evidence="7">The sequence shown here is derived from an EMBL/GenBank/DDBJ whole genome shotgun (WGS) entry which is preliminary data.</text>
</comment>
<dbReference type="PROSITE" id="PS50102">
    <property type="entry name" value="RRM"/>
    <property type="match status" value="2"/>
</dbReference>
<evidence type="ECO:0000256" key="4">
    <source>
        <dbReference type="PROSITE-ProRule" id="PRU00176"/>
    </source>
</evidence>
<gene>
    <name evidence="7" type="ORF">M0812_24638</name>
</gene>
<evidence type="ECO:0000256" key="2">
    <source>
        <dbReference type="ARBA" id="ARBA00022884"/>
    </source>
</evidence>
<sequence>MDVNNKTTNGTQSKIRNHSEKDPNSKDHRLKKSKTNTNKSTDFDSIKRKRSKKESNSPEKRSRKSTHSSRNKKYDSKTKNSDLTEKERERERERERRSKKHSRKEKSRHNERERNRTREPERERDRERDREKERVRRREREREKGRQRRRDRDRERDRDRDKDRYRDRDRGRDRYRERDRERERERDRRRRKSKRETSTKYEKEKPKFSRFSSGWDQKPQPTQVKLKAAIEQIAINQELNSNNNTIKMQQTPLVQKSNQNVPNIDLDLIRLYFGNLPLRLDKQILITFINQSMFVNGLATNLNSVSNAILQTDRNYGFVDFRDEKLATACLKLNGLLFNGKNIKINRTSTYFKKFPQENTNLVVDQVPDSPDKIFLGGLPVQINELQLVTMLQSYGKLKNFKLISDAATGISKGYCFFEFVDTNLTDVVCNALNGQLIIDRRITVKRANSGILQKETDLAMPNQNLLNMGKQQNRGSLLPTIETQKSITNISIPIILKIPDIDRIQNIIKIKSILKPELQQEEKRFKQTLTHLYPVTHVNCFDSISSIDGITVTKYLMILNLLTKQVRNSEKRLNIVINDIKEKCSQYGNVEQILVPNIKTPSSSEIINNQILNEKESDNENEQKEENEKENEQENENETKIRENENENENENQEGEKVIQENGNENENTEVEKEKKEEESDNINQNINENEKEKENEIEMENNEKSNSVNLLLGKIFVKFQTKEGALKAADHMGGKSYRSRTCIISFCSEIDYQKIFDQFQNCLIQYEIPEQIILEKENQNINQNENENENENENIKEKENENINENEKENENENEKEIENENILDLQNLNQNENEETQIQPPLTLNNNNIIGN</sequence>
<feature type="region of interest" description="Disordered" evidence="5">
    <location>
        <begin position="836"/>
        <end position="855"/>
    </location>
</feature>
<dbReference type="Pfam" id="PF00076">
    <property type="entry name" value="RRM_1"/>
    <property type="match status" value="2"/>
</dbReference>
<feature type="compositionally biased region" description="Basic and acidic residues" evidence="5">
    <location>
        <begin position="17"/>
        <end position="27"/>
    </location>
</feature>
<feature type="compositionally biased region" description="Basic and acidic residues" evidence="5">
    <location>
        <begin position="614"/>
        <end position="646"/>
    </location>
</feature>
<dbReference type="AlphaFoldDB" id="A0AAV7YHN3"/>
<feature type="compositionally biased region" description="Basic and acidic residues" evidence="5">
    <location>
        <begin position="195"/>
        <end position="207"/>
    </location>
</feature>
<feature type="compositionally biased region" description="Basic and acidic residues" evidence="5">
    <location>
        <begin position="72"/>
        <end position="96"/>
    </location>
</feature>
<dbReference type="GO" id="GO:0006397">
    <property type="term" value="P:mRNA processing"/>
    <property type="evidence" value="ECO:0007669"/>
    <property type="project" value="UniProtKB-KW"/>
</dbReference>
<dbReference type="SMART" id="SM00360">
    <property type="entry name" value="RRM"/>
    <property type="match status" value="2"/>
</dbReference>
<dbReference type="GO" id="GO:0003723">
    <property type="term" value="F:RNA binding"/>
    <property type="evidence" value="ECO:0007669"/>
    <property type="project" value="UniProtKB-UniRule"/>
</dbReference>
<feature type="compositionally biased region" description="Basic residues" evidence="5">
    <location>
        <begin position="97"/>
        <end position="107"/>
    </location>
</feature>
<evidence type="ECO:0000313" key="8">
    <source>
        <dbReference type="Proteomes" id="UP001146793"/>
    </source>
</evidence>
<keyword evidence="1" id="KW-0507">mRNA processing</keyword>
<dbReference type="SUPFAM" id="SSF54928">
    <property type="entry name" value="RNA-binding domain, RBD"/>
    <property type="match status" value="3"/>
</dbReference>
<protein>
    <submittedName>
        <fullName evidence="7">RNA-binding protein</fullName>
    </submittedName>
</protein>
<feature type="region of interest" description="Disordered" evidence="5">
    <location>
        <begin position="613"/>
        <end position="696"/>
    </location>
</feature>
<feature type="region of interest" description="Disordered" evidence="5">
    <location>
        <begin position="785"/>
        <end position="819"/>
    </location>
</feature>
<evidence type="ECO:0000259" key="6">
    <source>
        <dbReference type="PROSITE" id="PS50102"/>
    </source>
</evidence>
<dbReference type="EMBL" id="JANTQA010000057">
    <property type="protein sequence ID" value="KAJ3429293.1"/>
    <property type="molecule type" value="Genomic_DNA"/>
</dbReference>
<feature type="compositionally biased region" description="Basic and acidic residues" evidence="5">
    <location>
        <begin position="108"/>
        <end position="186"/>
    </location>
</feature>
<dbReference type="PANTHER" id="PTHR23139">
    <property type="entry name" value="RNA-BINDING PROTEIN"/>
    <property type="match status" value="1"/>
</dbReference>
<feature type="compositionally biased region" description="Basic and acidic residues" evidence="5">
    <location>
        <begin position="795"/>
        <end position="819"/>
    </location>
</feature>
<accession>A0AAV7YHN3</accession>
<feature type="compositionally biased region" description="Polar residues" evidence="5">
    <location>
        <begin position="843"/>
        <end position="855"/>
    </location>
</feature>
<feature type="compositionally biased region" description="Basic residues" evidence="5">
    <location>
        <begin position="61"/>
        <end position="71"/>
    </location>
</feature>
<evidence type="ECO:0000256" key="3">
    <source>
        <dbReference type="ARBA" id="ARBA00023187"/>
    </source>
</evidence>
<evidence type="ECO:0000256" key="1">
    <source>
        <dbReference type="ARBA" id="ARBA00022664"/>
    </source>
</evidence>
<reference evidence="7" key="1">
    <citation type="submission" date="2022-08" db="EMBL/GenBank/DDBJ databases">
        <title>Novel sulphate-reducing endosymbionts in the free-living metamonad Anaeramoeba.</title>
        <authorList>
            <person name="Jerlstrom-Hultqvist J."/>
            <person name="Cepicka I."/>
            <person name="Gallot-Lavallee L."/>
            <person name="Salas-Leiva D."/>
            <person name="Curtis B.A."/>
            <person name="Zahonova K."/>
            <person name="Pipaliya S."/>
            <person name="Dacks J."/>
            <person name="Roger A.J."/>
        </authorList>
    </citation>
    <scope>NUCLEOTIDE SEQUENCE</scope>
    <source>
        <strain evidence="7">Busselton2</strain>
    </source>
</reference>
<evidence type="ECO:0000256" key="5">
    <source>
        <dbReference type="SAM" id="MobiDB-lite"/>
    </source>
</evidence>
<keyword evidence="2 4" id="KW-0694">RNA-binding</keyword>
<dbReference type="InterPro" id="IPR035979">
    <property type="entry name" value="RBD_domain_sf"/>
</dbReference>